<dbReference type="Pfam" id="PF00001">
    <property type="entry name" value="7tm_1"/>
    <property type="match status" value="1"/>
</dbReference>
<dbReference type="EMBL" id="JAACXV010000002">
    <property type="protein sequence ID" value="KAF7287827.1"/>
    <property type="molecule type" value="Genomic_DNA"/>
</dbReference>
<dbReference type="Proteomes" id="UP000625711">
    <property type="component" value="Unassembled WGS sequence"/>
</dbReference>
<gene>
    <name evidence="9" type="ORF">GWI33_000180</name>
</gene>
<evidence type="ECO:0000256" key="3">
    <source>
        <dbReference type="ARBA" id="ARBA00022989"/>
    </source>
</evidence>
<reference evidence="9" key="1">
    <citation type="submission" date="2020-08" db="EMBL/GenBank/DDBJ databases">
        <title>Genome sequencing and assembly of the red palm weevil Rhynchophorus ferrugineus.</title>
        <authorList>
            <person name="Dias G.B."/>
            <person name="Bergman C.M."/>
            <person name="Manee M."/>
        </authorList>
    </citation>
    <scope>NUCLEOTIDE SEQUENCE</scope>
    <source>
        <strain evidence="9">AA-2017</strain>
        <tissue evidence="9">Whole larva</tissue>
    </source>
</reference>
<name>A0A834IYI5_RHYFE</name>
<proteinExistence type="predicted"/>
<keyword evidence="4" id="KW-0297">G-protein coupled receptor</keyword>
<evidence type="ECO:0000256" key="4">
    <source>
        <dbReference type="ARBA" id="ARBA00023040"/>
    </source>
</evidence>
<evidence type="ECO:0000313" key="9">
    <source>
        <dbReference type="EMBL" id="KAF7287827.1"/>
    </source>
</evidence>
<organism evidence="9 10">
    <name type="scientific">Rhynchophorus ferrugineus</name>
    <name type="common">Red palm weevil</name>
    <name type="synonym">Curculio ferrugineus</name>
    <dbReference type="NCBI Taxonomy" id="354439"/>
    <lineage>
        <taxon>Eukaryota</taxon>
        <taxon>Metazoa</taxon>
        <taxon>Ecdysozoa</taxon>
        <taxon>Arthropoda</taxon>
        <taxon>Hexapoda</taxon>
        <taxon>Insecta</taxon>
        <taxon>Pterygota</taxon>
        <taxon>Neoptera</taxon>
        <taxon>Endopterygota</taxon>
        <taxon>Coleoptera</taxon>
        <taxon>Polyphaga</taxon>
        <taxon>Cucujiformia</taxon>
        <taxon>Curculionidae</taxon>
        <taxon>Dryophthorinae</taxon>
        <taxon>Rhynchophorus</taxon>
    </lineage>
</organism>
<dbReference type="PANTHER" id="PTHR24238">
    <property type="entry name" value="G-PROTEIN COUPLED RECEPTOR"/>
    <property type="match status" value="1"/>
</dbReference>
<keyword evidence="2 8" id="KW-0812">Transmembrane</keyword>
<feature type="transmembrane region" description="Helical" evidence="8">
    <location>
        <begin position="38"/>
        <end position="60"/>
    </location>
</feature>
<evidence type="ECO:0000256" key="2">
    <source>
        <dbReference type="ARBA" id="ARBA00022692"/>
    </source>
</evidence>
<dbReference type="OrthoDB" id="10037617at2759"/>
<comment type="subcellular location">
    <subcellularLocation>
        <location evidence="1">Membrane</location>
        <topology evidence="1">Multi-pass membrane protein</topology>
    </subcellularLocation>
</comment>
<comment type="caution">
    <text evidence="9">The sequence shown here is derived from an EMBL/GenBank/DDBJ whole genome shotgun (WGS) entry which is preliminary data.</text>
</comment>
<keyword evidence="3 8" id="KW-1133">Transmembrane helix</keyword>
<accession>A0A834IYI5</accession>
<dbReference type="PANTHER" id="PTHR24238:SF75">
    <property type="entry name" value="CHOLECYSTOKININ-LIKE RECEPTOR AT 17D1-RELATED"/>
    <property type="match status" value="1"/>
</dbReference>
<keyword evidence="10" id="KW-1185">Reference proteome</keyword>
<dbReference type="InterPro" id="IPR000276">
    <property type="entry name" value="GPCR_Rhodpsn"/>
</dbReference>
<dbReference type="Gene3D" id="1.20.1070.10">
    <property type="entry name" value="Rhodopsin 7-helix transmembrane proteins"/>
    <property type="match status" value="1"/>
</dbReference>
<evidence type="ECO:0000256" key="8">
    <source>
        <dbReference type="SAM" id="Phobius"/>
    </source>
</evidence>
<dbReference type="SUPFAM" id="SSF81321">
    <property type="entry name" value="Family A G protein-coupled receptor-like"/>
    <property type="match status" value="1"/>
</dbReference>
<keyword evidence="5 8" id="KW-0472">Membrane</keyword>
<evidence type="ECO:0000313" key="10">
    <source>
        <dbReference type="Proteomes" id="UP000625711"/>
    </source>
</evidence>
<dbReference type="GO" id="GO:0008188">
    <property type="term" value="F:neuropeptide receptor activity"/>
    <property type="evidence" value="ECO:0007669"/>
    <property type="project" value="TreeGrafter"/>
</dbReference>
<keyword evidence="6" id="KW-0675">Receptor</keyword>
<sequence>MPIALLSRLKPTKLGNHKCREDWISLEYEKAYNLFLDLILMVFPLAVLAVTYSLIIRTLWKGIKTERAQRAQGKNNR</sequence>
<evidence type="ECO:0000256" key="5">
    <source>
        <dbReference type="ARBA" id="ARBA00023136"/>
    </source>
</evidence>
<protein>
    <submittedName>
        <fullName evidence="9">Uncharacterized protein</fullName>
    </submittedName>
</protein>
<dbReference type="AlphaFoldDB" id="A0A834IYI5"/>
<evidence type="ECO:0000256" key="7">
    <source>
        <dbReference type="ARBA" id="ARBA00023224"/>
    </source>
</evidence>
<keyword evidence="7" id="KW-0807">Transducer</keyword>
<dbReference type="GO" id="GO:0005886">
    <property type="term" value="C:plasma membrane"/>
    <property type="evidence" value="ECO:0007669"/>
    <property type="project" value="TreeGrafter"/>
</dbReference>
<evidence type="ECO:0000256" key="1">
    <source>
        <dbReference type="ARBA" id="ARBA00004141"/>
    </source>
</evidence>
<evidence type="ECO:0000256" key="6">
    <source>
        <dbReference type="ARBA" id="ARBA00023170"/>
    </source>
</evidence>